<dbReference type="AlphaFoldDB" id="M1PPC4"/>
<dbReference type="RefSeq" id="WP_015403967.1">
    <property type="nucleotide sequence ID" value="NC_020304.1"/>
</dbReference>
<evidence type="ECO:0000256" key="2">
    <source>
        <dbReference type="ARBA" id="ARBA00010735"/>
    </source>
</evidence>
<dbReference type="HOGENOM" id="CLU_065777_2_0_7"/>
<dbReference type="Proteomes" id="UP000011721">
    <property type="component" value="Chromosome"/>
</dbReference>
<keyword evidence="3" id="KW-0813">Transport</keyword>
<dbReference type="PANTHER" id="PTHR34979">
    <property type="entry name" value="INNER MEMBRANE PROTEIN YGAZ"/>
    <property type="match status" value="1"/>
</dbReference>
<dbReference type="InterPro" id="IPR011606">
    <property type="entry name" value="Brnchd-chn_aa_trnsp_permease"/>
</dbReference>
<protein>
    <submittedName>
        <fullName evidence="9">Putative branched-chain amino acid permease (Azaleucine resistance)</fullName>
    </submittedName>
</protein>
<keyword evidence="5 8" id="KW-0812">Transmembrane</keyword>
<dbReference type="STRING" id="1167006.UWK_01718"/>
<evidence type="ECO:0000256" key="4">
    <source>
        <dbReference type="ARBA" id="ARBA00022475"/>
    </source>
</evidence>
<dbReference type="KEGG" id="dsf:UWK_01718"/>
<keyword evidence="6 8" id="KW-1133">Transmembrane helix</keyword>
<dbReference type="PANTHER" id="PTHR34979:SF1">
    <property type="entry name" value="INNER MEMBRANE PROTEIN YGAZ"/>
    <property type="match status" value="1"/>
</dbReference>
<keyword evidence="7 8" id="KW-0472">Membrane</keyword>
<evidence type="ECO:0000256" key="1">
    <source>
        <dbReference type="ARBA" id="ARBA00004651"/>
    </source>
</evidence>
<sequence length="237" mass="25982">MTEHTHVTTKNESWFWDGATASWPICFGYIPIGLALGVLATQAAIPFWAVAMMSILVFAGSAQFICVAMLAAGASTWSIIFTTFVVNLRHFLMSSAVAVHLNGIRRLFLSAFAYGITDESFAVNMTHFRTGNWDHKRAITVNQLANTTWIISTVCGAVLGQFIPRGAFGTDYALTAMFLALLLFQLHNIVYVLTGIAALGISVAWYLLIPGDSYIIGGSITAATFGYFFKQYREKHT</sequence>
<gene>
    <name evidence="9" type="ordered locus">UWK_01718</name>
</gene>
<evidence type="ECO:0000256" key="8">
    <source>
        <dbReference type="SAM" id="Phobius"/>
    </source>
</evidence>
<evidence type="ECO:0000313" key="9">
    <source>
        <dbReference type="EMBL" id="AGF78276.1"/>
    </source>
</evidence>
<comment type="subcellular location">
    <subcellularLocation>
        <location evidence="1">Cell membrane</location>
        <topology evidence="1">Multi-pass membrane protein</topology>
    </subcellularLocation>
</comment>
<organism evidence="9 10">
    <name type="scientific">Desulfocapsa sulfexigens (strain DSM 10523 / SB164P1)</name>
    <dbReference type="NCBI Taxonomy" id="1167006"/>
    <lineage>
        <taxon>Bacteria</taxon>
        <taxon>Pseudomonadati</taxon>
        <taxon>Thermodesulfobacteriota</taxon>
        <taxon>Desulfobulbia</taxon>
        <taxon>Desulfobulbales</taxon>
        <taxon>Desulfocapsaceae</taxon>
        <taxon>Desulfocapsa</taxon>
    </lineage>
</organism>
<dbReference type="GO" id="GO:1903785">
    <property type="term" value="P:L-valine transmembrane transport"/>
    <property type="evidence" value="ECO:0007669"/>
    <property type="project" value="TreeGrafter"/>
</dbReference>
<evidence type="ECO:0000313" key="10">
    <source>
        <dbReference type="Proteomes" id="UP000011721"/>
    </source>
</evidence>
<dbReference type="OrthoDB" id="9803444at2"/>
<feature type="transmembrane region" description="Helical" evidence="8">
    <location>
        <begin position="20"/>
        <end position="40"/>
    </location>
</feature>
<comment type="similarity">
    <text evidence="2">Belongs to the AzlC family.</text>
</comment>
<reference evidence="10" key="1">
    <citation type="journal article" date="2013" name="Stand. Genomic Sci.">
        <title>Complete genome sequence of Desulfocapsa sulfexigens, a marine deltaproteobacterium specialized in disproportionating inorganic sulfur compounds.</title>
        <authorList>
            <person name="Finster K.W."/>
            <person name="Kjeldsen K.U."/>
            <person name="Kube M."/>
            <person name="Reinhardt R."/>
            <person name="Mussmann M."/>
            <person name="Amann R."/>
            <person name="Schreiber L."/>
        </authorList>
    </citation>
    <scope>NUCLEOTIDE SEQUENCE [LARGE SCALE GENOMIC DNA]</scope>
    <source>
        <strain evidence="10">DSM 10523 / SB164P1</strain>
    </source>
</reference>
<evidence type="ECO:0000256" key="5">
    <source>
        <dbReference type="ARBA" id="ARBA00022692"/>
    </source>
</evidence>
<evidence type="ECO:0000256" key="3">
    <source>
        <dbReference type="ARBA" id="ARBA00022448"/>
    </source>
</evidence>
<keyword evidence="4" id="KW-1003">Cell membrane</keyword>
<evidence type="ECO:0000256" key="6">
    <source>
        <dbReference type="ARBA" id="ARBA00022989"/>
    </source>
</evidence>
<proteinExistence type="inferred from homology"/>
<dbReference type="Pfam" id="PF03591">
    <property type="entry name" value="AzlC"/>
    <property type="match status" value="1"/>
</dbReference>
<feature type="transmembrane region" description="Helical" evidence="8">
    <location>
        <begin position="189"/>
        <end position="207"/>
    </location>
</feature>
<dbReference type="eggNOG" id="COG1296">
    <property type="taxonomic scope" value="Bacteria"/>
</dbReference>
<dbReference type="GO" id="GO:0005886">
    <property type="term" value="C:plasma membrane"/>
    <property type="evidence" value="ECO:0007669"/>
    <property type="project" value="UniProtKB-SubCell"/>
</dbReference>
<name>M1PPC4_DESSD</name>
<dbReference type="EMBL" id="CP003985">
    <property type="protein sequence ID" value="AGF78276.1"/>
    <property type="molecule type" value="Genomic_DNA"/>
</dbReference>
<keyword evidence="10" id="KW-1185">Reference proteome</keyword>
<accession>M1PPC4</accession>
<feature type="transmembrane region" description="Helical" evidence="8">
    <location>
        <begin position="213"/>
        <end position="229"/>
    </location>
</feature>
<evidence type="ECO:0000256" key="7">
    <source>
        <dbReference type="ARBA" id="ARBA00023136"/>
    </source>
</evidence>